<dbReference type="EMBL" id="DSTK01000044">
    <property type="protein sequence ID" value="HFK98850.1"/>
    <property type="molecule type" value="Genomic_DNA"/>
</dbReference>
<protein>
    <submittedName>
        <fullName evidence="2">Uncharacterized protein</fullName>
    </submittedName>
</protein>
<organism evidence="2">
    <name type="scientific">Desulfacinum infernum</name>
    <dbReference type="NCBI Taxonomy" id="35837"/>
    <lineage>
        <taxon>Bacteria</taxon>
        <taxon>Pseudomonadati</taxon>
        <taxon>Thermodesulfobacteriota</taxon>
        <taxon>Syntrophobacteria</taxon>
        <taxon>Syntrophobacterales</taxon>
        <taxon>Syntrophobacteraceae</taxon>
        <taxon>Desulfacinum</taxon>
    </lineage>
</organism>
<evidence type="ECO:0000256" key="1">
    <source>
        <dbReference type="SAM" id="MobiDB-lite"/>
    </source>
</evidence>
<reference evidence="2" key="1">
    <citation type="journal article" date="2020" name="mSystems">
        <title>Genome- and Community-Level Interaction Insights into Carbon Utilization and Element Cycling Functions of Hydrothermarchaeota in Hydrothermal Sediment.</title>
        <authorList>
            <person name="Zhou Z."/>
            <person name="Liu Y."/>
            <person name="Xu W."/>
            <person name="Pan J."/>
            <person name="Luo Z.H."/>
            <person name="Li M."/>
        </authorList>
    </citation>
    <scope>NUCLEOTIDE SEQUENCE [LARGE SCALE GENOMIC DNA]</scope>
    <source>
        <strain evidence="2">SpSt-456</strain>
    </source>
</reference>
<evidence type="ECO:0000313" key="2">
    <source>
        <dbReference type="EMBL" id="HFK98850.1"/>
    </source>
</evidence>
<proteinExistence type="predicted"/>
<gene>
    <name evidence="2" type="ORF">ENS06_16180</name>
</gene>
<feature type="region of interest" description="Disordered" evidence="1">
    <location>
        <begin position="242"/>
        <end position="266"/>
    </location>
</feature>
<comment type="caution">
    <text evidence="2">The sequence shown here is derived from an EMBL/GenBank/DDBJ whole genome shotgun (WGS) entry which is preliminary data.</text>
</comment>
<dbReference type="Gene3D" id="3.40.140.10">
    <property type="entry name" value="Cytidine Deaminase, domain 2"/>
    <property type="match status" value="1"/>
</dbReference>
<dbReference type="AlphaFoldDB" id="A0A832A442"/>
<name>A0A832A442_9BACT</name>
<sequence length="266" mass="29873">MRVKRLADLKRPSVLEIPLSRFPDRVTMTGYARHKALAVSAVVRELYGGSYEWYGLTVGEESRPEVITDIGLPRNASNLQQYTSLDSRDLLAFQEELQAGLVINGWIHSHGDLHYHGFSPVDEANHRVVLDYVASRVRRPLVKREIRIDGLTVVAAKDPAEEKLKEGTVTILTDEPVGRVRILETVYGAFCFAVLVGDSGWILQHIVTKTRGILTGTTVYVNMGAPLVVEAPHRGLTEREMEQLREEVRRKVRPPGADPPEHLERL</sequence>
<accession>A0A832A442</accession>